<comment type="caution">
    <text evidence="2">The sequence shown here is derived from an EMBL/GenBank/DDBJ whole genome shotgun (WGS) entry which is preliminary data.</text>
</comment>
<accession>A0A1S8B5E6</accession>
<protein>
    <recommendedName>
        <fullName evidence="4">Pal1-like protein</fullName>
    </recommendedName>
</protein>
<gene>
    <name evidence="2" type="ORF">BK809_0006916</name>
</gene>
<sequence length="326" mass="35949">MASFRPAAAKAVHLKVYPRPASLGESRELLSVLQQFGEVTMFKSLRFHYLQPAPNTCLAVYRDATSAASLLKASPLRFTLEPDVGSDHHAGEPHDQTSQSAREDATASTLGPDLDPEMADVMGDAEFSIKEGRGKPGAEEMVRPSTLLYQTIDSFSQFLQTAQSAPAQDTASSDVSDVAPSEASSASPDAELIDQPELDHARKQHQQPGPTSAPKHVPEPRPPRVFHVVADMSEMNHRDYIERSFWYGPYNPQKRAASYIDLTTRGVPPNIADLCTRKPEQPMRIVQRLREEASRRPTLREIWEQGQQQRAQELGSSSGPAPTEGR</sequence>
<feature type="compositionally biased region" description="Basic and acidic residues" evidence="1">
    <location>
        <begin position="85"/>
        <end position="105"/>
    </location>
</feature>
<reference evidence="2 3" key="1">
    <citation type="submission" date="2017-01" db="EMBL/GenBank/DDBJ databases">
        <title>Draft genome sequence of Diplodia seriata F98.1, a fungal species involved in grapevine trunk diseases.</title>
        <authorList>
            <person name="Robert-Siegwald G."/>
            <person name="Vallet J."/>
            <person name="Abou-Mansour E."/>
            <person name="Xu J."/>
            <person name="Rey P."/>
            <person name="Bertsch C."/>
            <person name="Rego C."/>
            <person name="Larignon P."/>
            <person name="Fontaine F."/>
            <person name="Lebrun M.-H."/>
        </authorList>
    </citation>
    <scope>NUCLEOTIDE SEQUENCE [LARGE SCALE GENOMIC DNA]</scope>
    <source>
        <strain evidence="2 3">F98.1</strain>
    </source>
</reference>
<organism evidence="2 3">
    <name type="scientific">Diplodia seriata</name>
    <dbReference type="NCBI Taxonomy" id="420778"/>
    <lineage>
        <taxon>Eukaryota</taxon>
        <taxon>Fungi</taxon>
        <taxon>Dikarya</taxon>
        <taxon>Ascomycota</taxon>
        <taxon>Pezizomycotina</taxon>
        <taxon>Dothideomycetes</taxon>
        <taxon>Dothideomycetes incertae sedis</taxon>
        <taxon>Botryosphaeriales</taxon>
        <taxon>Botryosphaeriaceae</taxon>
        <taxon>Diplodia</taxon>
    </lineage>
</organism>
<dbReference type="AlphaFoldDB" id="A0A1S8B5E6"/>
<evidence type="ECO:0000256" key="1">
    <source>
        <dbReference type="SAM" id="MobiDB-lite"/>
    </source>
</evidence>
<dbReference type="EMBL" id="MSZU01000114">
    <property type="protein sequence ID" value="OMP82606.1"/>
    <property type="molecule type" value="Genomic_DNA"/>
</dbReference>
<feature type="region of interest" description="Disordered" evidence="1">
    <location>
        <begin position="291"/>
        <end position="326"/>
    </location>
</feature>
<evidence type="ECO:0000313" key="2">
    <source>
        <dbReference type="EMBL" id="OMP82606.1"/>
    </source>
</evidence>
<evidence type="ECO:0008006" key="4">
    <source>
        <dbReference type="Google" id="ProtNLM"/>
    </source>
</evidence>
<evidence type="ECO:0000313" key="3">
    <source>
        <dbReference type="Proteomes" id="UP000190776"/>
    </source>
</evidence>
<feature type="compositionally biased region" description="Low complexity" evidence="1">
    <location>
        <begin position="171"/>
        <end position="190"/>
    </location>
</feature>
<feature type="compositionally biased region" description="Basic and acidic residues" evidence="1">
    <location>
        <begin position="291"/>
        <end position="303"/>
    </location>
</feature>
<name>A0A1S8B5E6_9PEZI</name>
<feature type="region of interest" description="Disordered" evidence="1">
    <location>
        <begin position="81"/>
        <end position="119"/>
    </location>
</feature>
<dbReference type="Proteomes" id="UP000190776">
    <property type="component" value="Unassembled WGS sequence"/>
</dbReference>
<feature type="compositionally biased region" description="Polar residues" evidence="1">
    <location>
        <begin position="305"/>
        <end position="320"/>
    </location>
</feature>
<feature type="region of interest" description="Disordered" evidence="1">
    <location>
        <begin position="163"/>
        <end position="223"/>
    </location>
</feature>
<dbReference type="OrthoDB" id="5367448at2759"/>
<proteinExistence type="predicted"/>